<evidence type="ECO:0000313" key="1">
    <source>
        <dbReference type="EMBL" id="GLB53715.1"/>
    </source>
</evidence>
<dbReference type="Proteomes" id="UP001143545">
    <property type="component" value="Unassembled WGS sequence"/>
</dbReference>
<proteinExistence type="predicted"/>
<evidence type="ECO:0000313" key="2">
    <source>
        <dbReference type="Proteomes" id="UP001143545"/>
    </source>
</evidence>
<protein>
    <submittedName>
        <fullName evidence="1">Uncharacterized protein</fullName>
    </submittedName>
</protein>
<dbReference type="AlphaFoldDB" id="A0A9W6B8J0"/>
<dbReference type="RefSeq" id="WP_281755874.1">
    <property type="nucleotide sequence ID" value="NZ_BRVP01000022.1"/>
</dbReference>
<gene>
    <name evidence="1" type="ORF">NBRC110019_27560</name>
</gene>
<keyword evidence="2" id="KW-1185">Reference proteome</keyword>
<comment type="caution">
    <text evidence="1">The sequence shown here is derived from an EMBL/GenBank/DDBJ whole genome shotgun (WGS) entry which is preliminary data.</text>
</comment>
<sequence>MMIKYFIVILLLFIGASKKSQQYVVKDIVDDNDYTYVFILQEVASEKVYVFETNKGQMDIEKCVRTLSKGDTIKVKLVKNKVHSKFTISRPIKSFNSLEKYSNQGMNTDHYCCQIKGNCLIR</sequence>
<dbReference type="EMBL" id="BRVP01000022">
    <property type="protein sequence ID" value="GLB53715.1"/>
    <property type="molecule type" value="Genomic_DNA"/>
</dbReference>
<reference evidence="1" key="1">
    <citation type="submission" date="2022-07" db="EMBL/GenBank/DDBJ databases">
        <title>Taxonomy of Novel Oxalotrophic and Methylotrophic Bacteria.</title>
        <authorList>
            <person name="Sahin N."/>
            <person name="Tani A."/>
        </authorList>
    </citation>
    <scope>NUCLEOTIDE SEQUENCE</scope>
    <source>
        <strain evidence="1">AM327</strain>
    </source>
</reference>
<organism evidence="1 2">
    <name type="scientific">Neptunitalea chrysea</name>
    <dbReference type="NCBI Taxonomy" id="1647581"/>
    <lineage>
        <taxon>Bacteria</taxon>
        <taxon>Pseudomonadati</taxon>
        <taxon>Bacteroidota</taxon>
        <taxon>Flavobacteriia</taxon>
        <taxon>Flavobacteriales</taxon>
        <taxon>Flavobacteriaceae</taxon>
        <taxon>Neptunitalea</taxon>
    </lineage>
</organism>
<name>A0A9W6B8J0_9FLAO</name>
<accession>A0A9W6B8J0</accession>